<proteinExistence type="predicted"/>
<organism evidence="2 3">
    <name type="scientific">Acanthoscelides obtectus</name>
    <name type="common">Bean weevil</name>
    <name type="synonym">Bruchus obtectus</name>
    <dbReference type="NCBI Taxonomy" id="200917"/>
    <lineage>
        <taxon>Eukaryota</taxon>
        <taxon>Metazoa</taxon>
        <taxon>Ecdysozoa</taxon>
        <taxon>Arthropoda</taxon>
        <taxon>Hexapoda</taxon>
        <taxon>Insecta</taxon>
        <taxon>Pterygota</taxon>
        <taxon>Neoptera</taxon>
        <taxon>Endopterygota</taxon>
        <taxon>Coleoptera</taxon>
        <taxon>Polyphaga</taxon>
        <taxon>Cucujiformia</taxon>
        <taxon>Chrysomeloidea</taxon>
        <taxon>Chrysomelidae</taxon>
        <taxon>Bruchinae</taxon>
        <taxon>Bruchini</taxon>
        <taxon>Acanthoscelides</taxon>
    </lineage>
</organism>
<dbReference type="Proteomes" id="UP001152888">
    <property type="component" value="Unassembled WGS sequence"/>
</dbReference>
<comment type="caution">
    <text evidence="2">The sequence shown here is derived from an EMBL/GenBank/DDBJ whole genome shotgun (WGS) entry which is preliminary data.</text>
</comment>
<protein>
    <submittedName>
        <fullName evidence="2">Uncharacterized protein</fullName>
    </submittedName>
</protein>
<dbReference type="OrthoDB" id="7677057at2759"/>
<evidence type="ECO:0000256" key="1">
    <source>
        <dbReference type="SAM" id="Phobius"/>
    </source>
</evidence>
<keyword evidence="1" id="KW-1133">Transmembrane helix</keyword>
<accession>A0A9P0L2Q0</accession>
<keyword evidence="1" id="KW-0472">Membrane</keyword>
<dbReference type="AlphaFoldDB" id="A0A9P0L2Q0"/>
<dbReference type="EMBL" id="CAKOFQ010007065">
    <property type="protein sequence ID" value="CAH1989502.1"/>
    <property type="molecule type" value="Genomic_DNA"/>
</dbReference>
<feature type="transmembrane region" description="Helical" evidence="1">
    <location>
        <begin position="6"/>
        <end position="23"/>
    </location>
</feature>
<keyword evidence="3" id="KW-1185">Reference proteome</keyword>
<evidence type="ECO:0000313" key="3">
    <source>
        <dbReference type="Proteomes" id="UP001152888"/>
    </source>
</evidence>
<sequence>MSLEVNYSSSLIIHCINMAAILNDLMVRSNRCRAGYIKSLSVCISKLIFFFTD</sequence>
<keyword evidence="1" id="KW-0812">Transmembrane</keyword>
<name>A0A9P0L2Q0_ACAOB</name>
<gene>
    <name evidence="2" type="ORF">ACAOBT_LOCUS19063</name>
</gene>
<reference evidence="2" key="1">
    <citation type="submission" date="2022-03" db="EMBL/GenBank/DDBJ databases">
        <authorList>
            <person name="Sayadi A."/>
        </authorList>
    </citation>
    <scope>NUCLEOTIDE SEQUENCE</scope>
</reference>
<evidence type="ECO:0000313" key="2">
    <source>
        <dbReference type="EMBL" id="CAH1989502.1"/>
    </source>
</evidence>